<evidence type="ECO:0000313" key="3">
    <source>
        <dbReference type="Proteomes" id="UP000250462"/>
    </source>
</evidence>
<dbReference type="Proteomes" id="UP000250462">
    <property type="component" value="Unassembled WGS sequence"/>
</dbReference>
<reference evidence="2 3" key="1">
    <citation type="submission" date="2018-06" db="EMBL/GenBank/DDBJ databases">
        <title>Phytoactinopolyspora halophila sp. nov., a novel halophilic actinomycete isolated from a saline soil in China.</title>
        <authorList>
            <person name="Tang S.-K."/>
        </authorList>
    </citation>
    <scope>NUCLEOTIDE SEQUENCE [LARGE SCALE GENOMIC DNA]</scope>
    <source>
        <strain evidence="2 3">YIM 96934</strain>
    </source>
</reference>
<dbReference type="PANTHER" id="PTHR43666:SF1">
    <property type="entry name" value="CONSERVED PROTEIN"/>
    <property type="match status" value="1"/>
</dbReference>
<feature type="domain" description="Metalloprotease TldD/E C-terminal" evidence="1">
    <location>
        <begin position="234"/>
        <end position="466"/>
    </location>
</feature>
<dbReference type="GO" id="GO:0008237">
    <property type="term" value="F:metallopeptidase activity"/>
    <property type="evidence" value="ECO:0007669"/>
    <property type="project" value="InterPro"/>
</dbReference>
<dbReference type="RefSeq" id="WP_112257335.1">
    <property type="nucleotide sequence ID" value="NZ_QMIG01000003.1"/>
</dbReference>
<organism evidence="2 3">
    <name type="scientific">Phytoactinopolyspora halophila</name>
    <dbReference type="NCBI Taxonomy" id="1981511"/>
    <lineage>
        <taxon>Bacteria</taxon>
        <taxon>Bacillati</taxon>
        <taxon>Actinomycetota</taxon>
        <taxon>Actinomycetes</taxon>
        <taxon>Jiangellales</taxon>
        <taxon>Jiangellaceae</taxon>
        <taxon>Phytoactinopolyspora</taxon>
    </lineage>
</organism>
<protein>
    <submittedName>
        <fullName evidence="2">TldD/PmbA family protein</fullName>
    </submittedName>
</protein>
<dbReference type="Pfam" id="PF19289">
    <property type="entry name" value="PmbA_TldD_3rd"/>
    <property type="match status" value="1"/>
</dbReference>
<dbReference type="InterPro" id="IPR035068">
    <property type="entry name" value="TldD/PmbA_N"/>
</dbReference>
<dbReference type="SUPFAM" id="SSF111283">
    <property type="entry name" value="Putative modulator of DNA gyrase, PmbA/TldD"/>
    <property type="match status" value="1"/>
</dbReference>
<dbReference type="Gene3D" id="3.30.2290.10">
    <property type="entry name" value="PmbA/TldD superfamily"/>
    <property type="match status" value="1"/>
</dbReference>
<gene>
    <name evidence="2" type="ORF">DPM12_05800</name>
</gene>
<dbReference type="InterPro" id="IPR036059">
    <property type="entry name" value="TldD/PmbA_sf"/>
</dbReference>
<dbReference type="InterPro" id="IPR045569">
    <property type="entry name" value="Metalloprtase-TldD/E_C"/>
</dbReference>
<name>A0A329R035_9ACTN</name>
<sequence>MTRPITPQEIVERCLELSTTAGTSATGGSHGLTVLVDELSRANLRWANNTLTTNGTTQERQVTVIATVDGAHGTSAGVVGRSAVTADTLEQLVRAAEHAARENGPAEDAQPLVADSVSADWPEEAGATSPAALSTLAPALGEAFHRSERQRRILYGFLDHEVHTTYLGNSAGLRLRHEQPTAHISITGKSRDLTRSAWVGQAERDTSEIDVTALDAELDRRLAWASRRVELPAGHYDTVLPPTAVADLMIYAYWTMSARNAHEGHSVYARPGQGTRVGERLCEQPVTLWSDPAAGGLECAPAVLARASSAEQSVFDNGLPLGRTEWIRDGQLASLIQTRHSAGLTGLPTTPAVDNLRLDVDGAGSSLEELVSGVERGLLLTCLSYIREVDPQTLLLTGLTRDGVYLVENGEVTAAVNNFRFNESPVALLNRFSHASTTVAAFSREWGDYFPRTAMPALRVPDFNMSSVSQAS</sequence>
<dbReference type="PANTHER" id="PTHR43666">
    <property type="entry name" value="TLDD PROTEIN"/>
    <property type="match status" value="1"/>
</dbReference>
<keyword evidence="3" id="KW-1185">Reference proteome</keyword>
<accession>A0A329R035</accession>
<proteinExistence type="predicted"/>
<dbReference type="AlphaFoldDB" id="A0A329R035"/>
<comment type="caution">
    <text evidence="2">The sequence shown here is derived from an EMBL/GenBank/DDBJ whole genome shotgun (WGS) entry which is preliminary data.</text>
</comment>
<dbReference type="OrthoDB" id="9763230at2"/>
<evidence type="ECO:0000313" key="2">
    <source>
        <dbReference type="EMBL" id="RAW17516.1"/>
    </source>
</evidence>
<dbReference type="EMBL" id="QMIG01000003">
    <property type="protein sequence ID" value="RAW17516.1"/>
    <property type="molecule type" value="Genomic_DNA"/>
</dbReference>
<evidence type="ECO:0000259" key="1">
    <source>
        <dbReference type="Pfam" id="PF19289"/>
    </source>
</evidence>
<dbReference type="GO" id="GO:0006508">
    <property type="term" value="P:proteolysis"/>
    <property type="evidence" value="ECO:0007669"/>
    <property type="project" value="InterPro"/>
</dbReference>